<protein>
    <recommendedName>
        <fullName evidence="3">Protein kinase domain-containing protein</fullName>
    </recommendedName>
</protein>
<comment type="caution">
    <text evidence="1">The sequence shown here is derived from an EMBL/GenBank/DDBJ whole genome shotgun (WGS) entry which is preliminary data.</text>
</comment>
<accession>A0ABR4HZL6</accession>
<organism evidence="1 2">
    <name type="scientific">Aspergillus cavernicola</name>
    <dbReference type="NCBI Taxonomy" id="176166"/>
    <lineage>
        <taxon>Eukaryota</taxon>
        <taxon>Fungi</taxon>
        <taxon>Dikarya</taxon>
        <taxon>Ascomycota</taxon>
        <taxon>Pezizomycotina</taxon>
        <taxon>Eurotiomycetes</taxon>
        <taxon>Eurotiomycetidae</taxon>
        <taxon>Eurotiales</taxon>
        <taxon>Aspergillaceae</taxon>
        <taxon>Aspergillus</taxon>
        <taxon>Aspergillus subgen. Nidulantes</taxon>
    </lineage>
</organism>
<dbReference type="Gene3D" id="3.30.200.20">
    <property type="entry name" value="Phosphorylase Kinase, domain 1"/>
    <property type="match status" value="1"/>
</dbReference>
<dbReference type="Gene3D" id="1.10.510.10">
    <property type="entry name" value="Transferase(Phosphotransferase) domain 1"/>
    <property type="match status" value="1"/>
</dbReference>
<evidence type="ECO:0000313" key="2">
    <source>
        <dbReference type="Proteomes" id="UP001610335"/>
    </source>
</evidence>
<name>A0ABR4HZL6_9EURO</name>
<evidence type="ECO:0008006" key="3">
    <source>
        <dbReference type="Google" id="ProtNLM"/>
    </source>
</evidence>
<dbReference type="EMBL" id="JBFXLS010000066">
    <property type="protein sequence ID" value="KAL2820943.1"/>
    <property type="molecule type" value="Genomic_DNA"/>
</dbReference>
<keyword evidence="2" id="KW-1185">Reference proteome</keyword>
<evidence type="ECO:0000313" key="1">
    <source>
        <dbReference type="EMBL" id="KAL2820943.1"/>
    </source>
</evidence>
<reference evidence="1 2" key="1">
    <citation type="submission" date="2024-07" db="EMBL/GenBank/DDBJ databases">
        <title>Section-level genome sequencing and comparative genomics of Aspergillus sections Usti and Cavernicolus.</title>
        <authorList>
            <consortium name="Lawrence Berkeley National Laboratory"/>
            <person name="Nybo J.L."/>
            <person name="Vesth T.C."/>
            <person name="Theobald S."/>
            <person name="Frisvad J.C."/>
            <person name="Larsen T.O."/>
            <person name="Kjaerboelling I."/>
            <person name="Rothschild-Mancinelli K."/>
            <person name="Lyhne E.K."/>
            <person name="Kogle M.E."/>
            <person name="Barry K."/>
            <person name="Clum A."/>
            <person name="Na H."/>
            <person name="Ledsgaard L."/>
            <person name="Lin J."/>
            <person name="Lipzen A."/>
            <person name="Kuo A."/>
            <person name="Riley R."/>
            <person name="Mondo S."/>
            <person name="LaButti K."/>
            <person name="Haridas S."/>
            <person name="Pangalinan J."/>
            <person name="Salamov A.A."/>
            <person name="Simmons B.A."/>
            <person name="Magnuson J.K."/>
            <person name="Chen J."/>
            <person name="Drula E."/>
            <person name="Henrissat B."/>
            <person name="Wiebenga A."/>
            <person name="Lubbers R.J."/>
            <person name="Gomes A.C."/>
            <person name="Makela M.R."/>
            <person name="Stajich J."/>
            <person name="Grigoriev I.V."/>
            <person name="Mortensen U.H."/>
            <person name="De vries R.P."/>
            <person name="Baker S.E."/>
            <person name="Andersen M.R."/>
        </authorList>
    </citation>
    <scope>NUCLEOTIDE SEQUENCE [LARGE SCALE GENOMIC DNA]</scope>
    <source>
        <strain evidence="1 2">CBS 600.67</strain>
    </source>
</reference>
<dbReference type="InterPro" id="IPR011009">
    <property type="entry name" value="Kinase-like_dom_sf"/>
</dbReference>
<sequence>MIGDMLHNQYHIVDELGHGGYSIVWLVQDTHEKQYVALTVNIAELAPRGAKTLRALSGFSEHPGRDTIPAFLDEFEDQILAQQFDVLGPLPSD</sequence>
<proteinExistence type="predicted"/>
<gene>
    <name evidence="1" type="ORF">BDW59DRAFT_150366</name>
</gene>
<dbReference type="SUPFAM" id="SSF56112">
    <property type="entry name" value="Protein kinase-like (PK-like)"/>
    <property type="match status" value="1"/>
</dbReference>
<dbReference type="Proteomes" id="UP001610335">
    <property type="component" value="Unassembled WGS sequence"/>
</dbReference>